<gene>
    <name evidence="2" type="ORF">BRAN1462_LOCUS30348</name>
</gene>
<organism evidence="2">
    <name type="scientific">Zooxanthella nutricula</name>
    <dbReference type="NCBI Taxonomy" id="1333877"/>
    <lineage>
        <taxon>Eukaryota</taxon>
        <taxon>Sar</taxon>
        <taxon>Alveolata</taxon>
        <taxon>Dinophyceae</taxon>
        <taxon>Peridiniales</taxon>
        <taxon>Peridiniales incertae sedis</taxon>
        <taxon>Zooxanthella</taxon>
    </lineage>
</organism>
<keyword evidence="1" id="KW-1133">Transmembrane helix</keyword>
<evidence type="ECO:0000256" key="1">
    <source>
        <dbReference type="SAM" id="Phobius"/>
    </source>
</evidence>
<dbReference type="AlphaFoldDB" id="A0A7S2KHP1"/>
<keyword evidence="1" id="KW-0812">Transmembrane</keyword>
<feature type="transmembrane region" description="Helical" evidence="1">
    <location>
        <begin position="99"/>
        <end position="120"/>
    </location>
</feature>
<keyword evidence="1" id="KW-0472">Membrane</keyword>
<dbReference type="EMBL" id="HBGW01047655">
    <property type="protein sequence ID" value="CAD9577353.1"/>
    <property type="molecule type" value="Transcribed_RNA"/>
</dbReference>
<accession>A0A7S2KHP1</accession>
<protein>
    <submittedName>
        <fullName evidence="2">Uncharacterized protein</fullName>
    </submittedName>
</protein>
<proteinExistence type="predicted"/>
<evidence type="ECO:0000313" key="2">
    <source>
        <dbReference type="EMBL" id="CAD9577353.1"/>
    </source>
</evidence>
<reference evidence="2" key="1">
    <citation type="submission" date="2021-01" db="EMBL/GenBank/DDBJ databases">
        <authorList>
            <person name="Corre E."/>
            <person name="Pelletier E."/>
            <person name="Niang G."/>
            <person name="Scheremetjew M."/>
            <person name="Finn R."/>
            <person name="Kale V."/>
            <person name="Holt S."/>
            <person name="Cochrane G."/>
            <person name="Meng A."/>
            <person name="Brown T."/>
            <person name="Cohen L."/>
        </authorList>
    </citation>
    <scope>NUCLEOTIDE SEQUENCE</scope>
    <source>
        <strain evidence="2">RCC3387</strain>
    </source>
</reference>
<sequence length="142" mass="15534">MDFGTDDQAALGAALFRHSDGAAPRAAGDIVHVGDAAVRVLAPRCMNPHPSSWSPWSRWRRGDFVMHTWGSHKVSRTLTQCFASSPSEGHAHALMNSSWYWGAAFGASGAFAALAFFYGLKLLAHRVQHAQQWKMRRTPSGV</sequence>
<name>A0A7S2KHP1_9DINO</name>